<dbReference type="InterPro" id="IPR053009">
    <property type="entry name" value="Xanthocillin_Biosynth-Assoc"/>
</dbReference>
<dbReference type="OrthoDB" id="1641132at2759"/>
<dbReference type="GO" id="GO:0016020">
    <property type="term" value="C:membrane"/>
    <property type="evidence" value="ECO:0007669"/>
    <property type="project" value="UniProtKB-SubCell"/>
</dbReference>
<feature type="transmembrane region" description="Helical" evidence="5">
    <location>
        <begin position="91"/>
        <end position="120"/>
    </location>
</feature>
<dbReference type="PANTHER" id="PTHR23241:SF102">
    <property type="entry name" value="LD23009P"/>
    <property type="match status" value="1"/>
</dbReference>
<dbReference type="Proteomes" id="UP000828390">
    <property type="component" value="Unassembled WGS sequence"/>
</dbReference>
<gene>
    <name evidence="7" type="ORF">DPMN_187514</name>
</gene>
<protein>
    <recommendedName>
        <fullName evidence="6">TMEM205-like domain-containing protein</fullName>
    </recommendedName>
</protein>
<feature type="domain" description="TMEM205-like" evidence="6">
    <location>
        <begin position="96"/>
        <end position="193"/>
    </location>
</feature>
<keyword evidence="3 5" id="KW-1133">Transmembrane helix</keyword>
<comment type="subcellular location">
    <subcellularLocation>
        <location evidence="1">Membrane</location>
    </subcellularLocation>
</comment>
<evidence type="ECO:0000256" key="1">
    <source>
        <dbReference type="ARBA" id="ARBA00004370"/>
    </source>
</evidence>
<evidence type="ECO:0000256" key="2">
    <source>
        <dbReference type="ARBA" id="ARBA00022692"/>
    </source>
</evidence>
<evidence type="ECO:0000259" key="6">
    <source>
        <dbReference type="Pfam" id="PF13664"/>
    </source>
</evidence>
<comment type="caution">
    <text evidence="7">The sequence shown here is derived from an EMBL/GenBank/DDBJ whole genome shotgun (WGS) entry which is preliminary data.</text>
</comment>
<name>A0A9D4IAF3_DREPO</name>
<reference evidence="7" key="2">
    <citation type="submission" date="2020-11" db="EMBL/GenBank/DDBJ databases">
        <authorList>
            <person name="McCartney M.A."/>
            <person name="Auch B."/>
            <person name="Kono T."/>
            <person name="Mallez S."/>
            <person name="Becker A."/>
            <person name="Gohl D.M."/>
            <person name="Silverstein K.A.T."/>
            <person name="Koren S."/>
            <person name="Bechman K.B."/>
            <person name="Herman A."/>
            <person name="Abrahante J.E."/>
            <person name="Garbe J."/>
        </authorList>
    </citation>
    <scope>NUCLEOTIDE SEQUENCE</scope>
    <source>
        <strain evidence="7">Duluth1</strain>
        <tissue evidence="7">Whole animal</tissue>
    </source>
</reference>
<evidence type="ECO:0000313" key="8">
    <source>
        <dbReference type="Proteomes" id="UP000828390"/>
    </source>
</evidence>
<evidence type="ECO:0000256" key="3">
    <source>
        <dbReference type="ARBA" id="ARBA00022989"/>
    </source>
</evidence>
<organism evidence="7 8">
    <name type="scientific">Dreissena polymorpha</name>
    <name type="common">Zebra mussel</name>
    <name type="synonym">Mytilus polymorpha</name>
    <dbReference type="NCBI Taxonomy" id="45954"/>
    <lineage>
        <taxon>Eukaryota</taxon>
        <taxon>Metazoa</taxon>
        <taxon>Spiralia</taxon>
        <taxon>Lophotrochozoa</taxon>
        <taxon>Mollusca</taxon>
        <taxon>Bivalvia</taxon>
        <taxon>Autobranchia</taxon>
        <taxon>Heteroconchia</taxon>
        <taxon>Euheterodonta</taxon>
        <taxon>Imparidentia</taxon>
        <taxon>Neoheterodontei</taxon>
        <taxon>Myida</taxon>
        <taxon>Dreissenoidea</taxon>
        <taxon>Dreissenidae</taxon>
        <taxon>Dreissena</taxon>
    </lineage>
</organism>
<dbReference type="AlphaFoldDB" id="A0A9D4IAF3"/>
<feature type="transmembrane region" description="Helical" evidence="5">
    <location>
        <begin position="165"/>
        <end position="186"/>
    </location>
</feature>
<feature type="transmembrane region" description="Helical" evidence="5">
    <location>
        <begin position="132"/>
        <end position="153"/>
    </location>
</feature>
<evidence type="ECO:0000313" key="7">
    <source>
        <dbReference type="EMBL" id="KAH3752888.1"/>
    </source>
</evidence>
<dbReference type="PANTHER" id="PTHR23241">
    <property type="entry name" value="LATE EMBRYOGENESIS ABUNDANT PLANTS LEA-RELATED"/>
    <property type="match status" value="1"/>
</dbReference>
<sequence length="270" mass="30413">MCITCANLRTNGERTKNPDVLESKLIKSEFLSETYFVNEQNNNAKKDRHGLTVCTETCSRLVRYFSVLSVAAMATYMMAAEVKDSDNVSVVLVHLLSIAAHFGTQCWVTFVAGITMFVTLPRDMFGRLQSRLSPLYFATSLFLSILTFVTFWLRHPYETMTSAESTQFVLLCVCVGSSFVNSFFLVPQIVSLMIHLFELEKASGVASVVGYCDRKELKKDLVYSRHYKTFRISHSVAGLGNLANLVCNAIHLYYLARSYVDLQTHVVCDV</sequence>
<dbReference type="Pfam" id="PF13664">
    <property type="entry name" value="DUF4149"/>
    <property type="match status" value="1"/>
</dbReference>
<proteinExistence type="predicted"/>
<dbReference type="EMBL" id="JAIWYP010000010">
    <property type="protein sequence ID" value="KAH3752888.1"/>
    <property type="molecule type" value="Genomic_DNA"/>
</dbReference>
<reference evidence="7" key="1">
    <citation type="journal article" date="2019" name="bioRxiv">
        <title>The Genome of the Zebra Mussel, Dreissena polymorpha: A Resource for Invasive Species Research.</title>
        <authorList>
            <person name="McCartney M.A."/>
            <person name="Auch B."/>
            <person name="Kono T."/>
            <person name="Mallez S."/>
            <person name="Zhang Y."/>
            <person name="Obille A."/>
            <person name="Becker A."/>
            <person name="Abrahante J.E."/>
            <person name="Garbe J."/>
            <person name="Badalamenti J.P."/>
            <person name="Herman A."/>
            <person name="Mangelson H."/>
            <person name="Liachko I."/>
            <person name="Sullivan S."/>
            <person name="Sone E.D."/>
            <person name="Koren S."/>
            <person name="Silverstein K.A.T."/>
            <person name="Beckman K.B."/>
            <person name="Gohl D.M."/>
        </authorList>
    </citation>
    <scope>NUCLEOTIDE SEQUENCE</scope>
    <source>
        <strain evidence="7">Duluth1</strain>
        <tissue evidence="7">Whole animal</tissue>
    </source>
</reference>
<keyword evidence="4 5" id="KW-0472">Membrane</keyword>
<accession>A0A9D4IAF3</accession>
<feature type="transmembrane region" description="Helical" evidence="5">
    <location>
        <begin position="61"/>
        <end position="79"/>
    </location>
</feature>
<keyword evidence="2 5" id="KW-0812">Transmembrane</keyword>
<evidence type="ECO:0000256" key="5">
    <source>
        <dbReference type="SAM" id="Phobius"/>
    </source>
</evidence>
<evidence type="ECO:0000256" key="4">
    <source>
        <dbReference type="ARBA" id="ARBA00023136"/>
    </source>
</evidence>
<dbReference type="InterPro" id="IPR025423">
    <property type="entry name" value="TMEM205-like"/>
</dbReference>
<keyword evidence="8" id="KW-1185">Reference proteome</keyword>